<dbReference type="VEuPathDB" id="ToxoDB:CSUI_006335"/>
<dbReference type="EMBL" id="MIGC01003185">
    <property type="protein sequence ID" value="PHJ19832.1"/>
    <property type="molecule type" value="Genomic_DNA"/>
</dbReference>
<dbReference type="Pfam" id="PF01230">
    <property type="entry name" value="HIT"/>
    <property type="match status" value="1"/>
</dbReference>
<evidence type="ECO:0000256" key="6">
    <source>
        <dbReference type="PROSITE-ProRule" id="PRU00464"/>
    </source>
</evidence>
<dbReference type="Proteomes" id="UP000221165">
    <property type="component" value="Unassembled WGS sequence"/>
</dbReference>
<dbReference type="GO" id="GO:0000166">
    <property type="term" value="F:nucleotide binding"/>
    <property type="evidence" value="ECO:0007669"/>
    <property type="project" value="UniProtKB-KW"/>
</dbReference>
<evidence type="ECO:0000259" key="8">
    <source>
        <dbReference type="PROSITE" id="PS51084"/>
    </source>
</evidence>
<name>A0A2C6KUF2_9APIC</name>
<feature type="domain" description="HIT" evidence="8">
    <location>
        <begin position="34"/>
        <end position="142"/>
    </location>
</feature>
<keyword evidence="1" id="KW-0547">Nucleotide-binding</keyword>
<reference evidence="9 10" key="1">
    <citation type="journal article" date="2017" name="Int. J. Parasitol.">
        <title>The genome of the protozoan parasite Cystoisospora suis and a reverse vaccinology approach to identify vaccine candidates.</title>
        <authorList>
            <person name="Palmieri N."/>
            <person name="Shrestha A."/>
            <person name="Ruttkowski B."/>
            <person name="Beck T."/>
            <person name="Vogl C."/>
            <person name="Tomley F."/>
            <person name="Blake D.P."/>
            <person name="Joachim A."/>
        </authorList>
    </citation>
    <scope>NUCLEOTIDE SEQUENCE [LARGE SCALE GENOMIC DNA]</scope>
    <source>
        <strain evidence="9 10">Wien I</strain>
    </source>
</reference>
<dbReference type="PRINTS" id="PR00332">
    <property type="entry name" value="HISTRIAD"/>
</dbReference>
<dbReference type="InterPro" id="IPR036265">
    <property type="entry name" value="HIT-like_sf"/>
</dbReference>
<dbReference type="OrthoDB" id="680339at2759"/>
<keyword evidence="10" id="KW-1185">Reference proteome</keyword>
<proteinExistence type="predicted"/>
<accession>A0A2C6KUF2</accession>
<feature type="active site" description="Tele-AMP-histidine intermediate" evidence="3">
    <location>
        <position position="129"/>
    </location>
</feature>
<evidence type="ECO:0000256" key="5">
    <source>
        <dbReference type="PIRSR" id="PIRSR639383-2"/>
    </source>
</evidence>
<dbReference type="AlphaFoldDB" id="A0A2C6KUF2"/>
<dbReference type="InterPro" id="IPR011146">
    <property type="entry name" value="HIT-like"/>
</dbReference>
<dbReference type="CDD" id="cd01275">
    <property type="entry name" value="FHIT"/>
    <property type="match status" value="1"/>
</dbReference>
<dbReference type="PANTHER" id="PTHR46243:SF1">
    <property type="entry name" value="BIS(5'-ADENOSYL)-TRIPHOSPHATASE"/>
    <property type="match status" value="1"/>
</dbReference>
<dbReference type="RefSeq" id="XP_067921525.1">
    <property type="nucleotide sequence ID" value="XM_068066498.1"/>
</dbReference>
<organism evidence="9 10">
    <name type="scientific">Cystoisospora suis</name>
    <dbReference type="NCBI Taxonomy" id="483139"/>
    <lineage>
        <taxon>Eukaryota</taxon>
        <taxon>Sar</taxon>
        <taxon>Alveolata</taxon>
        <taxon>Apicomplexa</taxon>
        <taxon>Conoidasida</taxon>
        <taxon>Coccidia</taxon>
        <taxon>Eucoccidiorida</taxon>
        <taxon>Eimeriorina</taxon>
        <taxon>Sarcocystidae</taxon>
        <taxon>Cystoisospora</taxon>
    </lineage>
</organism>
<dbReference type="GeneID" id="94429709"/>
<comment type="caution">
    <text evidence="9">The sequence shown here is derived from an EMBL/GenBank/DDBJ whole genome shotgun (WGS) entry which is preliminary data.</text>
</comment>
<dbReference type="GO" id="GO:0016787">
    <property type="term" value="F:hydrolase activity"/>
    <property type="evidence" value="ECO:0007669"/>
    <property type="project" value="UniProtKB-KW"/>
</dbReference>
<sequence>MNKLGEEKSSGGGEKNNKKKIDWMKYNGDDDLREKYSFAQWPIERGEVFLWNSLSIAFTNLKPVLPGHVLVSPKRVVARFQDLTREEVSDLFHTARLVAQLLVTKYKADSYNITLQDGKASGQTVAHVHLHIMPRFPHDFDKLRKDNEAKKVGQGEKKEEKDKKENEEKQRPGVDREEQKPRTRQDMIDEALELREWMKTLAAKQEEEEEKEEGKN</sequence>
<feature type="binding site" evidence="5">
    <location>
        <begin position="122"/>
        <end position="125"/>
    </location>
    <ligand>
        <name>substrate</name>
    </ligand>
</feature>
<feature type="region of interest" description="Disordered" evidence="7">
    <location>
        <begin position="1"/>
        <end position="20"/>
    </location>
</feature>
<dbReference type="InterPro" id="IPR039383">
    <property type="entry name" value="FHIT"/>
</dbReference>
<protein>
    <submittedName>
        <fullName evidence="9">Diadenosine tetraphosphatase family protein</fullName>
    </submittedName>
</protein>
<gene>
    <name evidence="9" type="ORF">CSUI_006335</name>
</gene>
<evidence type="ECO:0000313" key="10">
    <source>
        <dbReference type="Proteomes" id="UP000221165"/>
    </source>
</evidence>
<dbReference type="SUPFAM" id="SSF54197">
    <property type="entry name" value="HIT-like"/>
    <property type="match status" value="1"/>
</dbReference>
<dbReference type="Gene3D" id="3.30.428.10">
    <property type="entry name" value="HIT-like"/>
    <property type="match status" value="1"/>
</dbReference>
<feature type="short sequence motif" description="Histidine triad motif" evidence="4 6">
    <location>
        <begin position="127"/>
        <end position="131"/>
    </location>
</feature>
<feature type="region of interest" description="Disordered" evidence="7">
    <location>
        <begin position="139"/>
        <end position="193"/>
    </location>
</feature>
<dbReference type="PANTHER" id="PTHR46243">
    <property type="entry name" value="BIS(5'-ADENOSYL)-TRIPHOSPHATASE"/>
    <property type="match status" value="1"/>
</dbReference>
<evidence type="ECO:0000256" key="3">
    <source>
        <dbReference type="PIRSR" id="PIRSR601310-1"/>
    </source>
</evidence>
<evidence type="ECO:0000313" key="9">
    <source>
        <dbReference type="EMBL" id="PHJ19832.1"/>
    </source>
</evidence>
<dbReference type="InterPro" id="IPR019808">
    <property type="entry name" value="Histidine_triad_CS"/>
</dbReference>
<keyword evidence="2" id="KW-0378">Hydrolase</keyword>
<feature type="binding site" evidence="5">
    <location>
        <position position="60"/>
    </location>
    <ligand>
        <name>substrate</name>
    </ligand>
</feature>
<feature type="binding site" evidence="5">
    <location>
        <position position="131"/>
    </location>
    <ligand>
        <name>substrate</name>
    </ligand>
</feature>
<dbReference type="PROSITE" id="PS00892">
    <property type="entry name" value="HIT_1"/>
    <property type="match status" value="1"/>
</dbReference>
<dbReference type="InterPro" id="IPR001310">
    <property type="entry name" value="Histidine_triad_HIT"/>
</dbReference>
<dbReference type="PROSITE" id="PS51084">
    <property type="entry name" value="HIT_2"/>
    <property type="match status" value="1"/>
</dbReference>
<dbReference type="FunFam" id="3.30.428.10:FF:000011">
    <property type="entry name" value="Fragile histidine triad"/>
    <property type="match status" value="1"/>
</dbReference>
<evidence type="ECO:0000256" key="4">
    <source>
        <dbReference type="PIRSR" id="PIRSR601310-3"/>
    </source>
</evidence>
<evidence type="ECO:0000256" key="1">
    <source>
        <dbReference type="ARBA" id="ARBA00022741"/>
    </source>
</evidence>
<dbReference type="InterPro" id="IPR051884">
    <property type="entry name" value="Bis(5'-adenosyl)-TPase_reg"/>
</dbReference>
<evidence type="ECO:0000256" key="7">
    <source>
        <dbReference type="SAM" id="MobiDB-lite"/>
    </source>
</evidence>
<evidence type="ECO:0000256" key="2">
    <source>
        <dbReference type="ARBA" id="ARBA00022801"/>
    </source>
</evidence>
<feature type="binding site" evidence="5">
    <location>
        <position position="116"/>
    </location>
    <ligand>
        <name>substrate</name>
    </ligand>
</feature>